<keyword evidence="2" id="KW-0808">Transferase</keyword>
<feature type="domain" description="N-acetyltransferase" evidence="1">
    <location>
        <begin position="1"/>
        <end position="133"/>
    </location>
</feature>
<evidence type="ECO:0000259" key="1">
    <source>
        <dbReference type="PROSITE" id="PS51186"/>
    </source>
</evidence>
<dbReference type="AlphaFoldDB" id="A0A437UIG2"/>
<dbReference type="InterPro" id="IPR016181">
    <property type="entry name" value="Acyl_CoA_acyltransferase"/>
</dbReference>
<dbReference type="RefSeq" id="WP_127979934.1">
    <property type="nucleotide sequence ID" value="NZ_JBPFMR010000101.1"/>
</dbReference>
<dbReference type="EMBL" id="RYZS01000002">
    <property type="protein sequence ID" value="RVU93365.1"/>
    <property type="molecule type" value="Genomic_DNA"/>
</dbReference>
<accession>A0A437UIG2</accession>
<dbReference type="Gene3D" id="3.40.630.30">
    <property type="match status" value="1"/>
</dbReference>
<name>A0A437UIG2_ENTAV</name>
<dbReference type="SUPFAM" id="SSF55729">
    <property type="entry name" value="Acyl-CoA N-acyltransferases (Nat)"/>
    <property type="match status" value="1"/>
</dbReference>
<dbReference type="Pfam" id="PF13673">
    <property type="entry name" value="Acetyltransf_10"/>
    <property type="match status" value="1"/>
</dbReference>
<protein>
    <submittedName>
        <fullName evidence="2">GNAT family N-acetyltransferase</fullName>
    </submittedName>
</protein>
<evidence type="ECO:0000313" key="3">
    <source>
        <dbReference type="Proteomes" id="UP000288388"/>
    </source>
</evidence>
<reference evidence="2 3" key="1">
    <citation type="submission" date="2018-12" db="EMBL/GenBank/DDBJ databases">
        <title>A novel vanA-carrying plasmid in a clinical isolate of Enterococcus avium.</title>
        <authorList>
            <person name="Bernasconi O.J."/>
            <person name="Luzzaro F."/>
            <person name="Endimiani A."/>
        </authorList>
    </citation>
    <scope>NUCLEOTIDE SEQUENCE [LARGE SCALE GENOMIC DNA]</scope>
    <source>
        <strain evidence="2 3">LC0559/18</strain>
    </source>
</reference>
<dbReference type="GO" id="GO:0016747">
    <property type="term" value="F:acyltransferase activity, transferring groups other than amino-acyl groups"/>
    <property type="evidence" value="ECO:0007669"/>
    <property type="project" value="InterPro"/>
</dbReference>
<comment type="caution">
    <text evidence="2">The sequence shown here is derived from an EMBL/GenBank/DDBJ whole genome shotgun (WGS) entry which is preliminary data.</text>
</comment>
<proteinExistence type="predicted"/>
<organism evidence="2 3">
    <name type="scientific">Enterococcus avium</name>
    <name type="common">Streptococcus avium</name>
    <dbReference type="NCBI Taxonomy" id="33945"/>
    <lineage>
        <taxon>Bacteria</taxon>
        <taxon>Bacillati</taxon>
        <taxon>Bacillota</taxon>
        <taxon>Bacilli</taxon>
        <taxon>Lactobacillales</taxon>
        <taxon>Enterococcaceae</taxon>
        <taxon>Enterococcus</taxon>
    </lineage>
</organism>
<sequence>MTAAGITQWDDSYPNRNVILQDIEHQQLWIYGEHFDACVTISRIADTTFIQRLVVSSSHQRNGLARFILKDILQKEENESEITQIKISTNTSNIPIKNLVTSLNFIPCRKYEMAGREQFGTFIEYVYPISNCK</sequence>
<evidence type="ECO:0000313" key="2">
    <source>
        <dbReference type="EMBL" id="RVU93365.1"/>
    </source>
</evidence>
<gene>
    <name evidence="2" type="ORF">EK398_22735</name>
</gene>
<dbReference type="PROSITE" id="PS51186">
    <property type="entry name" value="GNAT"/>
    <property type="match status" value="1"/>
</dbReference>
<dbReference type="Proteomes" id="UP000288388">
    <property type="component" value="Unassembled WGS sequence"/>
</dbReference>
<dbReference type="InterPro" id="IPR000182">
    <property type="entry name" value="GNAT_dom"/>
</dbReference>